<proteinExistence type="inferred from homology"/>
<dbReference type="PANTHER" id="PTHR43046:SF2">
    <property type="entry name" value="8-OXO-DGTP DIPHOSPHATASE-RELATED"/>
    <property type="match status" value="1"/>
</dbReference>
<dbReference type="AlphaFoldDB" id="A0A0F6TUH0"/>
<evidence type="ECO:0000313" key="6">
    <source>
        <dbReference type="Proteomes" id="UP000034085"/>
    </source>
</evidence>
<dbReference type="Pfam" id="PF00293">
    <property type="entry name" value="NUDIX"/>
    <property type="match status" value="1"/>
</dbReference>
<sequence length="149" mass="17002">MDYVQQMRSLIGHRLLLLAGSNVVLTDQNQRILLQHRRGGTWGLPGGLLEPGESLEETAIREVKEETNLDVHSLTLLGVFSGPEYTFTLHNQDEINVITSLFWSGDWTGEMVNDPKEGLELAFFSPNDLPDNMDKEYQVYINHYLAWLK</sequence>
<gene>
    <name evidence="5" type="ORF">F384_05640</name>
</gene>
<dbReference type="HOGENOM" id="CLU_037162_7_0_6"/>
<organism evidence="5 6">
    <name type="scientific">Citrobacter amalonaticus Y19</name>
    <dbReference type="NCBI Taxonomy" id="1261127"/>
    <lineage>
        <taxon>Bacteria</taxon>
        <taxon>Pseudomonadati</taxon>
        <taxon>Pseudomonadota</taxon>
        <taxon>Gammaproteobacteria</taxon>
        <taxon>Enterobacterales</taxon>
        <taxon>Enterobacteriaceae</taxon>
        <taxon>Citrobacter</taxon>
    </lineage>
</organism>
<accession>A0A0F6TUH0</accession>
<dbReference type="InterPro" id="IPR020084">
    <property type="entry name" value="NUDIX_hydrolase_CS"/>
</dbReference>
<evidence type="ECO:0000256" key="1">
    <source>
        <dbReference type="ARBA" id="ARBA00001946"/>
    </source>
</evidence>
<reference evidence="5 6" key="1">
    <citation type="journal article" date="2013" name="Appl. Microbiol. Biotechnol.">
        <title>Glycerol assimilation and production of 1,3-propanediol by Citrobacter amalonaticus Y19.</title>
        <authorList>
            <person name="Ainala S.K."/>
            <person name="Ashok S."/>
            <person name="Ko Y."/>
            <person name="Park S."/>
        </authorList>
    </citation>
    <scope>NUCLEOTIDE SEQUENCE [LARGE SCALE GENOMIC DNA]</scope>
    <source>
        <strain evidence="5 6">Y19</strain>
    </source>
</reference>
<protein>
    <submittedName>
        <fullName evidence="5">NUDIX hydrolase</fullName>
    </submittedName>
</protein>
<dbReference type="PANTHER" id="PTHR43046">
    <property type="entry name" value="GDP-MANNOSE MANNOSYL HYDROLASE"/>
    <property type="match status" value="1"/>
</dbReference>
<dbReference type="PROSITE" id="PS51462">
    <property type="entry name" value="NUDIX"/>
    <property type="match status" value="1"/>
</dbReference>
<dbReference type="InterPro" id="IPR015797">
    <property type="entry name" value="NUDIX_hydrolase-like_dom_sf"/>
</dbReference>
<evidence type="ECO:0000259" key="4">
    <source>
        <dbReference type="PROSITE" id="PS51462"/>
    </source>
</evidence>
<dbReference type="OrthoDB" id="9800065at2"/>
<keyword evidence="2 3" id="KW-0378">Hydrolase</keyword>
<dbReference type="InterPro" id="IPR020476">
    <property type="entry name" value="Nudix_hydrolase"/>
</dbReference>
<evidence type="ECO:0000256" key="2">
    <source>
        <dbReference type="ARBA" id="ARBA00022801"/>
    </source>
</evidence>
<dbReference type="Proteomes" id="UP000034085">
    <property type="component" value="Chromosome"/>
</dbReference>
<dbReference type="EMBL" id="CP011132">
    <property type="protein sequence ID" value="AKE58662.1"/>
    <property type="molecule type" value="Genomic_DNA"/>
</dbReference>
<dbReference type="PRINTS" id="PR00502">
    <property type="entry name" value="NUDIXFAMILY"/>
</dbReference>
<dbReference type="CDD" id="cd04677">
    <property type="entry name" value="NUDIX_Hydrolase"/>
    <property type="match status" value="1"/>
</dbReference>
<dbReference type="GO" id="GO:0016787">
    <property type="term" value="F:hydrolase activity"/>
    <property type="evidence" value="ECO:0007669"/>
    <property type="project" value="UniProtKB-KW"/>
</dbReference>
<evidence type="ECO:0000256" key="3">
    <source>
        <dbReference type="RuleBase" id="RU003476"/>
    </source>
</evidence>
<dbReference type="KEGG" id="cama:F384_05640"/>
<dbReference type="Gene3D" id="3.90.79.10">
    <property type="entry name" value="Nucleoside Triphosphate Pyrophosphohydrolase"/>
    <property type="match status" value="1"/>
</dbReference>
<dbReference type="SUPFAM" id="SSF55811">
    <property type="entry name" value="Nudix"/>
    <property type="match status" value="1"/>
</dbReference>
<name>A0A0F6TUH0_CITAM</name>
<feature type="domain" description="Nudix hydrolase" evidence="4">
    <location>
        <begin position="16"/>
        <end position="149"/>
    </location>
</feature>
<evidence type="ECO:0000313" key="5">
    <source>
        <dbReference type="EMBL" id="AKE58662.1"/>
    </source>
</evidence>
<dbReference type="RefSeq" id="WP_046479617.1">
    <property type="nucleotide sequence ID" value="NZ_CP011132.1"/>
</dbReference>
<comment type="similarity">
    <text evidence="3">Belongs to the Nudix hydrolase family.</text>
</comment>
<dbReference type="PATRIC" id="fig|1261127.3.peg.1152"/>
<comment type="cofactor">
    <cofactor evidence="1">
        <name>Mg(2+)</name>
        <dbReference type="ChEBI" id="CHEBI:18420"/>
    </cofactor>
</comment>
<dbReference type="PROSITE" id="PS00893">
    <property type="entry name" value="NUDIX_BOX"/>
    <property type="match status" value="1"/>
</dbReference>
<dbReference type="InterPro" id="IPR000086">
    <property type="entry name" value="NUDIX_hydrolase_dom"/>
</dbReference>